<sequence>MTRVVVIGDLMTDAVARAFHPLARGSDTPASVVMYGGGSGANIASWLAVEGTETTFVGRRGSDITGRTREMELMGYGLDSRMVMDPESATGTCVVMITHRGDRTMLSDPGANARLQPEDLPRDVFGPDGHLHVSGYTLINADSRRAARVALRMARESGMSISVDGGSHAPLERAGAENFLEWTQGARLLFANAAQAKVLTGREEPEAAAKVLTAWYPNVVLKLGEDGGLWASKTRDDVVRAPADQVEPSPGSVGAGDAFIAGFLPAWLAGRHPKEALARAHRLAGRALHQPGARPDLGDGQPVRRGAPRGQRIR</sequence>
<dbReference type="OrthoDB" id="7946249at2"/>
<name>A0A1M6MLN6_9ACTN</name>
<dbReference type="Gene3D" id="3.40.1190.20">
    <property type="match status" value="1"/>
</dbReference>
<accession>A0A1M6MLN6</accession>
<evidence type="ECO:0000256" key="2">
    <source>
        <dbReference type="ARBA" id="ARBA00022679"/>
    </source>
</evidence>
<protein>
    <submittedName>
        <fullName evidence="6">Sugar or nucleoside kinase, ribokinase family</fullName>
    </submittedName>
</protein>
<gene>
    <name evidence="6" type="ORF">SAMN05421803_110112</name>
</gene>
<keyword evidence="2" id="KW-0808">Transferase</keyword>
<evidence type="ECO:0000256" key="3">
    <source>
        <dbReference type="ARBA" id="ARBA00022777"/>
    </source>
</evidence>
<dbReference type="PANTHER" id="PTHR43320">
    <property type="entry name" value="SUGAR KINASE"/>
    <property type="match status" value="1"/>
</dbReference>
<dbReference type="CDD" id="cd01166">
    <property type="entry name" value="KdgK"/>
    <property type="match status" value="1"/>
</dbReference>
<dbReference type="PANTHER" id="PTHR43320:SF3">
    <property type="entry name" value="CARBOHYDRATE KINASE PFKB DOMAIN-CONTAINING PROTEIN"/>
    <property type="match status" value="1"/>
</dbReference>
<keyword evidence="7" id="KW-1185">Reference proteome</keyword>
<reference evidence="6 7" key="1">
    <citation type="submission" date="2016-11" db="EMBL/GenBank/DDBJ databases">
        <authorList>
            <person name="Jaros S."/>
            <person name="Januszkiewicz K."/>
            <person name="Wedrychowicz H."/>
        </authorList>
    </citation>
    <scope>NUCLEOTIDE SEQUENCE [LARGE SCALE GENOMIC DNA]</scope>
    <source>
        <strain evidence="6 7">CGMCC 4.5723</strain>
    </source>
</reference>
<evidence type="ECO:0000256" key="4">
    <source>
        <dbReference type="SAM" id="MobiDB-lite"/>
    </source>
</evidence>
<feature type="domain" description="Carbohydrate kinase PfkB" evidence="5">
    <location>
        <begin position="1"/>
        <end position="295"/>
    </location>
</feature>
<dbReference type="Proteomes" id="UP000184452">
    <property type="component" value="Unassembled WGS sequence"/>
</dbReference>
<dbReference type="InterPro" id="IPR002173">
    <property type="entry name" value="Carboh/pur_kinase_PfkB_CS"/>
</dbReference>
<dbReference type="InterPro" id="IPR029056">
    <property type="entry name" value="Ribokinase-like"/>
</dbReference>
<keyword evidence="3 6" id="KW-0418">Kinase</keyword>
<dbReference type="InterPro" id="IPR011611">
    <property type="entry name" value="PfkB_dom"/>
</dbReference>
<dbReference type="InterPro" id="IPR052700">
    <property type="entry name" value="Carb_kinase_PfkB-like"/>
</dbReference>
<dbReference type="PROSITE" id="PS00583">
    <property type="entry name" value="PFKB_KINASES_1"/>
    <property type="match status" value="1"/>
</dbReference>
<dbReference type="SUPFAM" id="SSF53613">
    <property type="entry name" value="Ribokinase-like"/>
    <property type="match status" value="1"/>
</dbReference>
<dbReference type="EMBL" id="FQZK01000010">
    <property type="protein sequence ID" value="SHJ84391.1"/>
    <property type="molecule type" value="Genomic_DNA"/>
</dbReference>
<evidence type="ECO:0000313" key="6">
    <source>
        <dbReference type="EMBL" id="SHJ84391.1"/>
    </source>
</evidence>
<dbReference type="GO" id="GO:0016301">
    <property type="term" value="F:kinase activity"/>
    <property type="evidence" value="ECO:0007669"/>
    <property type="project" value="UniProtKB-KW"/>
</dbReference>
<evidence type="ECO:0000256" key="1">
    <source>
        <dbReference type="ARBA" id="ARBA00010688"/>
    </source>
</evidence>
<organism evidence="6 7">
    <name type="scientific">Nocardiopsis flavescens</name>
    <dbReference type="NCBI Taxonomy" id="758803"/>
    <lineage>
        <taxon>Bacteria</taxon>
        <taxon>Bacillati</taxon>
        <taxon>Actinomycetota</taxon>
        <taxon>Actinomycetes</taxon>
        <taxon>Streptosporangiales</taxon>
        <taxon>Nocardiopsidaceae</taxon>
        <taxon>Nocardiopsis</taxon>
    </lineage>
</organism>
<evidence type="ECO:0000259" key="5">
    <source>
        <dbReference type="Pfam" id="PF00294"/>
    </source>
</evidence>
<dbReference type="RefSeq" id="WP_073380394.1">
    <property type="nucleotide sequence ID" value="NZ_FQZK01000010.1"/>
</dbReference>
<comment type="similarity">
    <text evidence="1">Belongs to the carbohydrate kinase PfkB family.</text>
</comment>
<feature type="region of interest" description="Disordered" evidence="4">
    <location>
        <begin position="288"/>
        <end position="314"/>
    </location>
</feature>
<dbReference type="Pfam" id="PF00294">
    <property type="entry name" value="PfkB"/>
    <property type="match status" value="1"/>
</dbReference>
<proteinExistence type="inferred from homology"/>
<evidence type="ECO:0000313" key="7">
    <source>
        <dbReference type="Proteomes" id="UP000184452"/>
    </source>
</evidence>
<dbReference type="AlphaFoldDB" id="A0A1M6MLN6"/>
<dbReference type="STRING" id="758803.SAMN05421803_110112"/>